<accession>A0A1G6CIQ3</accession>
<dbReference type="PANTHER" id="PTHR42953:SF3">
    <property type="entry name" value="HIGH-AFFINITY ZINC UPTAKE SYSTEM PROTEIN ZNUA"/>
    <property type="match status" value="1"/>
</dbReference>
<dbReference type="OrthoDB" id="9810636at2"/>
<dbReference type="GO" id="GO:0030001">
    <property type="term" value="P:metal ion transport"/>
    <property type="evidence" value="ECO:0007669"/>
    <property type="project" value="InterPro"/>
</dbReference>
<gene>
    <name evidence="5" type="ORF">SAMN02910417_02435</name>
</gene>
<dbReference type="InterPro" id="IPR050492">
    <property type="entry name" value="Bact_metal-bind_prot9"/>
</dbReference>
<evidence type="ECO:0000256" key="4">
    <source>
        <dbReference type="SAM" id="SignalP"/>
    </source>
</evidence>
<proteinExistence type="inferred from homology"/>
<evidence type="ECO:0000256" key="2">
    <source>
        <dbReference type="ARBA" id="ARBA00022448"/>
    </source>
</evidence>
<comment type="similarity">
    <text evidence="1">Belongs to the bacterial solute-binding protein 9 family.</text>
</comment>
<dbReference type="PROSITE" id="PS51257">
    <property type="entry name" value="PROKAR_LIPOPROTEIN"/>
    <property type="match status" value="1"/>
</dbReference>
<reference evidence="5 6" key="1">
    <citation type="submission" date="2016-10" db="EMBL/GenBank/DDBJ databases">
        <authorList>
            <person name="de Groot N.N."/>
        </authorList>
    </citation>
    <scope>NUCLEOTIDE SEQUENCE [LARGE SCALE GENOMIC DNA]</scope>
    <source>
        <strain evidence="5 6">DSM 3217</strain>
    </source>
</reference>
<dbReference type="Gene3D" id="3.40.50.1980">
    <property type="entry name" value="Nitrogenase molybdenum iron protein domain"/>
    <property type="match status" value="2"/>
</dbReference>
<name>A0A1G6CIQ3_EUBOX</name>
<keyword evidence="3 4" id="KW-0732">Signal</keyword>
<sequence length="326" mass="36646">MIRKKIIVIMTACMLVMSVLLGGCSSVQSQTDPDKIQITATLFPQYDWLRQIVGEENEYISLHLINDSGTDLHSYQPTVQDVALMSESDLLVYTGGESEEWVLDMQKEAANEDLQIVSLLDVLGEDAVEEEEVGEEAKMSHSHVEEELEYDEHVWLSVKNAAMYVEYLCELVKELDPAHAAMYEANANAYIKQLSELDAQYENVVSQASNDTLVFADRFPFRYLVEDYGLSYYAAYSGCSADTQVTFETITLLAKYMDESNANAILVLDNADLSLARTVLKYTDYPNREILTMKSLQSATKQQIAEGLNYLDVMEENLAVLKKALG</sequence>
<dbReference type="STRING" id="1732.SAMN02910417_02435"/>
<dbReference type="GO" id="GO:0046872">
    <property type="term" value="F:metal ion binding"/>
    <property type="evidence" value="ECO:0007669"/>
    <property type="project" value="InterPro"/>
</dbReference>
<feature type="signal peptide" evidence="4">
    <location>
        <begin position="1"/>
        <end position="29"/>
    </location>
</feature>
<dbReference type="Proteomes" id="UP000199228">
    <property type="component" value="Unassembled WGS sequence"/>
</dbReference>
<protein>
    <submittedName>
        <fullName evidence="5">Zinc transport system substrate-binding protein</fullName>
    </submittedName>
</protein>
<dbReference type="EMBL" id="FMXR01000020">
    <property type="protein sequence ID" value="SDB32808.1"/>
    <property type="molecule type" value="Genomic_DNA"/>
</dbReference>
<evidence type="ECO:0000256" key="1">
    <source>
        <dbReference type="ARBA" id="ARBA00011028"/>
    </source>
</evidence>
<keyword evidence="2" id="KW-0813">Transport</keyword>
<dbReference type="Pfam" id="PF01297">
    <property type="entry name" value="ZnuA"/>
    <property type="match status" value="1"/>
</dbReference>
<keyword evidence="6" id="KW-1185">Reference proteome</keyword>
<dbReference type="PANTHER" id="PTHR42953">
    <property type="entry name" value="HIGH-AFFINITY ZINC UPTAKE SYSTEM PROTEIN ZNUA-RELATED"/>
    <property type="match status" value="1"/>
</dbReference>
<dbReference type="SUPFAM" id="SSF53807">
    <property type="entry name" value="Helical backbone' metal receptor"/>
    <property type="match status" value="1"/>
</dbReference>
<feature type="chain" id="PRO_5011769436" evidence="4">
    <location>
        <begin position="30"/>
        <end position="326"/>
    </location>
</feature>
<organism evidence="5 6">
    <name type="scientific">Eubacterium oxidoreducens</name>
    <dbReference type="NCBI Taxonomy" id="1732"/>
    <lineage>
        <taxon>Bacteria</taxon>
        <taxon>Bacillati</taxon>
        <taxon>Bacillota</taxon>
        <taxon>Clostridia</taxon>
        <taxon>Eubacteriales</taxon>
        <taxon>Eubacteriaceae</taxon>
        <taxon>Eubacterium</taxon>
    </lineage>
</organism>
<dbReference type="RefSeq" id="WP_090174630.1">
    <property type="nucleotide sequence ID" value="NZ_FMXR01000020.1"/>
</dbReference>
<dbReference type="AlphaFoldDB" id="A0A1G6CIQ3"/>
<evidence type="ECO:0000256" key="3">
    <source>
        <dbReference type="ARBA" id="ARBA00022729"/>
    </source>
</evidence>
<evidence type="ECO:0000313" key="5">
    <source>
        <dbReference type="EMBL" id="SDB32808.1"/>
    </source>
</evidence>
<dbReference type="InterPro" id="IPR006127">
    <property type="entry name" value="ZnuA-like"/>
</dbReference>
<evidence type="ECO:0000313" key="6">
    <source>
        <dbReference type="Proteomes" id="UP000199228"/>
    </source>
</evidence>